<dbReference type="GO" id="GO:0005886">
    <property type="term" value="C:plasma membrane"/>
    <property type="evidence" value="ECO:0007669"/>
    <property type="project" value="UniProtKB-SubCell"/>
</dbReference>
<proteinExistence type="predicted"/>
<sequence length="494" mass="53395">MTKAVLRIVSFAFVLTNFMAGLDTSIINTALPKIVSDFHASDQIGLITGMYLFGVACSTVVWGKLAEKYGSKRAFLAATSLFTAASLMGGLVNTVDLVILSRLLMGIGGGGMMALPFIIYVDLYPNPSDRARINGVIASVYAFSTMVGPLIGGWLVDYLSWHWVFLVNVPVGVLCIILTTGYYQPKTVAKNISHKLDYVGVIVMICLIATLVYLLQSVGSLSAIAIIVLLVVVIVLLILFILIERRAQMPLIPLELFSNHAYMGQTTAEVLILCMTFAYGVYAPMWAQNVLGTSASLGGGTQLASSIAMILITRIGSGLYDKLTPFKQSTIGFVFLLCSAVLLSAADVGKSYWYIVVSGALQGIGMGLTFPLLSVTFQESVDKRLVGDATTLNMLLRTIGQTLVASVYGLIYNFVIKQSVRGTNGAVSIQMMNRISDKTFLNSITSKLDLLLRHIEFNGIHAVFVLVLGWAVLALVVNTLTWQHIAKSLVTKKT</sequence>
<accession>A0A7X2XW14</accession>
<feature type="transmembrane region" description="Helical" evidence="6">
    <location>
        <begin position="161"/>
        <end position="184"/>
    </location>
</feature>
<feature type="transmembrane region" description="Helical" evidence="6">
    <location>
        <begin position="74"/>
        <end position="93"/>
    </location>
</feature>
<evidence type="ECO:0000313" key="9">
    <source>
        <dbReference type="Proteomes" id="UP000466388"/>
    </source>
</evidence>
<feature type="transmembrane region" description="Helical" evidence="6">
    <location>
        <begin position="262"/>
        <end position="282"/>
    </location>
</feature>
<dbReference type="PROSITE" id="PS50850">
    <property type="entry name" value="MFS"/>
    <property type="match status" value="1"/>
</dbReference>
<dbReference type="Gene3D" id="1.20.1720.10">
    <property type="entry name" value="Multidrug resistance protein D"/>
    <property type="match status" value="1"/>
</dbReference>
<comment type="subcellular location">
    <subcellularLocation>
        <location evidence="1">Cell membrane</location>
        <topology evidence="1">Multi-pass membrane protein</topology>
    </subcellularLocation>
</comment>
<feature type="transmembrane region" description="Helical" evidence="6">
    <location>
        <begin position="44"/>
        <end position="62"/>
    </location>
</feature>
<evidence type="ECO:0000256" key="2">
    <source>
        <dbReference type="ARBA" id="ARBA00022448"/>
    </source>
</evidence>
<evidence type="ECO:0000313" key="8">
    <source>
        <dbReference type="EMBL" id="MTV81928.1"/>
    </source>
</evidence>
<gene>
    <name evidence="8" type="ORF">GM612_04590</name>
</gene>
<dbReference type="InterPro" id="IPR036259">
    <property type="entry name" value="MFS_trans_sf"/>
</dbReference>
<dbReference type="RefSeq" id="WP_155431206.1">
    <property type="nucleotide sequence ID" value="NZ_WNJO01000004.1"/>
</dbReference>
<evidence type="ECO:0000259" key="7">
    <source>
        <dbReference type="PROSITE" id="PS50850"/>
    </source>
</evidence>
<keyword evidence="9" id="KW-1185">Reference proteome</keyword>
<dbReference type="Proteomes" id="UP000466388">
    <property type="component" value="Unassembled WGS sequence"/>
</dbReference>
<evidence type="ECO:0000256" key="6">
    <source>
        <dbReference type="SAM" id="Phobius"/>
    </source>
</evidence>
<comment type="caution">
    <text evidence="8">The sequence shown here is derived from an EMBL/GenBank/DDBJ whole genome shotgun (WGS) entry which is preliminary data.</text>
</comment>
<dbReference type="InterPro" id="IPR020846">
    <property type="entry name" value="MFS_dom"/>
</dbReference>
<evidence type="ECO:0000256" key="3">
    <source>
        <dbReference type="ARBA" id="ARBA00022692"/>
    </source>
</evidence>
<dbReference type="PRINTS" id="PR01036">
    <property type="entry name" value="TCRTETB"/>
</dbReference>
<feature type="transmembrane region" description="Helical" evidence="6">
    <location>
        <begin position="329"/>
        <end position="346"/>
    </location>
</feature>
<dbReference type="InterPro" id="IPR011701">
    <property type="entry name" value="MFS"/>
</dbReference>
<keyword evidence="2" id="KW-0813">Transport</keyword>
<keyword evidence="4 6" id="KW-1133">Transmembrane helix</keyword>
<dbReference type="Pfam" id="PF07690">
    <property type="entry name" value="MFS_1"/>
    <property type="match status" value="1"/>
</dbReference>
<feature type="transmembrane region" description="Helical" evidence="6">
    <location>
        <begin position="394"/>
        <end position="415"/>
    </location>
</feature>
<protein>
    <submittedName>
        <fullName evidence="8">MFS transporter</fullName>
    </submittedName>
</protein>
<keyword evidence="5 6" id="KW-0472">Membrane</keyword>
<feature type="transmembrane region" description="Helical" evidence="6">
    <location>
        <begin position="196"/>
        <end position="215"/>
    </location>
</feature>
<dbReference type="PANTHER" id="PTHR23501:SF191">
    <property type="entry name" value="VACUOLAR BASIC AMINO ACID TRANSPORTER 4"/>
    <property type="match status" value="1"/>
</dbReference>
<dbReference type="AlphaFoldDB" id="A0A7X2XW14"/>
<name>A0A7X2XW14_9LACO</name>
<keyword evidence="3 6" id="KW-0812">Transmembrane</keyword>
<evidence type="ECO:0000256" key="4">
    <source>
        <dbReference type="ARBA" id="ARBA00022989"/>
    </source>
</evidence>
<dbReference type="EMBL" id="WNJO01000004">
    <property type="protein sequence ID" value="MTV81928.1"/>
    <property type="molecule type" value="Genomic_DNA"/>
</dbReference>
<organism evidence="8 9">
    <name type="scientific">Secundilactobacillus folii</name>
    <dbReference type="NCBI Taxonomy" id="2678357"/>
    <lineage>
        <taxon>Bacteria</taxon>
        <taxon>Bacillati</taxon>
        <taxon>Bacillota</taxon>
        <taxon>Bacilli</taxon>
        <taxon>Lactobacillales</taxon>
        <taxon>Lactobacillaceae</taxon>
        <taxon>Secundilactobacillus</taxon>
    </lineage>
</organism>
<evidence type="ECO:0000256" key="1">
    <source>
        <dbReference type="ARBA" id="ARBA00004651"/>
    </source>
</evidence>
<evidence type="ECO:0000256" key="5">
    <source>
        <dbReference type="ARBA" id="ARBA00023136"/>
    </source>
</evidence>
<dbReference type="SUPFAM" id="SSF103473">
    <property type="entry name" value="MFS general substrate transporter"/>
    <property type="match status" value="1"/>
</dbReference>
<reference evidence="8 9" key="1">
    <citation type="submission" date="2019-11" db="EMBL/GenBank/DDBJ databases">
        <title>Lactobacillus sp. nov. CRM56-3, isolated from fermented tea leaves.</title>
        <authorList>
            <person name="Phuengjayaem S."/>
            <person name="Tanasupawat S."/>
        </authorList>
    </citation>
    <scope>NUCLEOTIDE SEQUENCE [LARGE SCALE GENOMIC DNA]</scope>
    <source>
        <strain evidence="8 9">CRM56-3</strain>
    </source>
</reference>
<dbReference type="GO" id="GO:0022857">
    <property type="term" value="F:transmembrane transporter activity"/>
    <property type="evidence" value="ECO:0007669"/>
    <property type="project" value="InterPro"/>
</dbReference>
<dbReference type="Gene3D" id="1.20.1250.20">
    <property type="entry name" value="MFS general substrate transporter like domains"/>
    <property type="match status" value="1"/>
</dbReference>
<feature type="transmembrane region" description="Helical" evidence="6">
    <location>
        <begin position="460"/>
        <end position="482"/>
    </location>
</feature>
<feature type="domain" description="Major facilitator superfamily (MFS) profile" evidence="7">
    <location>
        <begin position="9"/>
        <end position="486"/>
    </location>
</feature>
<feature type="transmembrane region" description="Helical" evidence="6">
    <location>
        <begin position="221"/>
        <end position="242"/>
    </location>
</feature>
<feature type="transmembrane region" description="Helical" evidence="6">
    <location>
        <begin position="133"/>
        <end position="155"/>
    </location>
</feature>
<feature type="transmembrane region" description="Helical" evidence="6">
    <location>
        <begin position="352"/>
        <end position="373"/>
    </location>
</feature>
<dbReference type="PANTHER" id="PTHR23501">
    <property type="entry name" value="MAJOR FACILITATOR SUPERFAMILY"/>
    <property type="match status" value="1"/>
</dbReference>
<feature type="transmembrane region" description="Helical" evidence="6">
    <location>
        <begin position="99"/>
        <end position="121"/>
    </location>
</feature>